<dbReference type="Proteomes" id="UP000662973">
    <property type="component" value="Chromosome"/>
</dbReference>
<evidence type="ECO:0000313" key="3">
    <source>
        <dbReference type="Proteomes" id="UP000662973"/>
    </source>
</evidence>
<keyword evidence="3" id="KW-1185">Reference proteome</keyword>
<evidence type="ECO:0000313" key="2">
    <source>
        <dbReference type="EMBL" id="QSG09790.1"/>
    </source>
</evidence>
<evidence type="ECO:0000256" key="1">
    <source>
        <dbReference type="SAM" id="MobiDB-lite"/>
    </source>
</evidence>
<feature type="compositionally biased region" description="Basic and acidic residues" evidence="1">
    <location>
        <begin position="7"/>
        <end position="18"/>
    </location>
</feature>
<accession>A0A897N5W9</accession>
<sequence>MEQLGVDTDKLEDMKTDDSGAGGGSGVDGSNSLGLWASRNAVSFYEAQGHERVMEHNHEYQDGIELTLVEMEKQLIP</sequence>
<dbReference type="EMBL" id="CP064788">
    <property type="protein sequence ID" value="QSG09790.1"/>
    <property type="molecule type" value="Genomic_DNA"/>
</dbReference>
<organism evidence="2 3">
    <name type="scientific">Halapricum desulfuricans</name>
    <dbReference type="NCBI Taxonomy" id="2841257"/>
    <lineage>
        <taxon>Archaea</taxon>
        <taxon>Methanobacteriati</taxon>
        <taxon>Methanobacteriota</taxon>
        <taxon>Stenosarchaea group</taxon>
        <taxon>Halobacteria</taxon>
        <taxon>Halobacteriales</taxon>
        <taxon>Haloarculaceae</taxon>
        <taxon>Halapricum</taxon>
    </lineage>
</organism>
<protein>
    <submittedName>
        <fullName evidence="2">Acetyltransferase (GNAT) family</fullName>
    </submittedName>
</protein>
<dbReference type="AlphaFoldDB" id="A0A897N5W9"/>
<dbReference type="GO" id="GO:0016740">
    <property type="term" value="F:transferase activity"/>
    <property type="evidence" value="ECO:0007669"/>
    <property type="project" value="UniProtKB-KW"/>
</dbReference>
<dbReference type="KEGG" id="hds:HSR122_2413"/>
<proteinExistence type="predicted"/>
<dbReference type="Gene3D" id="3.40.630.30">
    <property type="match status" value="1"/>
</dbReference>
<name>A0A897N5W9_9EURY</name>
<gene>
    <name evidence="2" type="primary">wecD7</name>
    <name evidence="2" type="ORF">HSR122_2413</name>
</gene>
<feature type="region of interest" description="Disordered" evidence="1">
    <location>
        <begin position="1"/>
        <end position="29"/>
    </location>
</feature>
<keyword evidence="2" id="KW-0808">Transferase</keyword>
<reference evidence="2 3" key="1">
    <citation type="submission" date="2020-11" db="EMBL/GenBank/DDBJ databases">
        <title>Carbohydrate-dependent, anaerobic sulfur respiration: A novel catabolism in halophilic archaea.</title>
        <authorList>
            <person name="Sorokin D.Y."/>
            <person name="Messina E."/>
            <person name="Smedile F."/>
            <person name="La Cono V."/>
            <person name="Hallsworth J.E."/>
            <person name="Yakimov M.M."/>
        </authorList>
    </citation>
    <scope>NUCLEOTIDE SEQUENCE [LARGE SCALE GENOMIC DNA]</scope>
    <source>
        <strain evidence="2 3">HSR12-2</strain>
    </source>
</reference>